<proteinExistence type="predicted"/>
<dbReference type="SUPFAM" id="SSF50891">
    <property type="entry name" value="Cyclophilin-like"/>
    <property type="match status" value="1"/>
</dbReference>
<evidence type="ECO:0000259" key="1">
    <source>
        <dbReference type="Pfam" id="PF00160"/>
    </source>
</evidence>
<dbReference type="Gene3D" id="2.40.100.10">
    <property type="entry name" value="Cyclophilin-like"/>
    <property type="match status" value="1"/>
</dbReference>
<gene>
    <name evidence="2" type="ORF">B5E88_10775</name>
</gene>
<accession>A0A1Y4QXH4</accession>
<dbReference type="AlphaFoldDB" id="A0A1Y4QXH4"/>
<protein>
    <recommendedName>
        <fullName evidence="1">PPIase cyclophilin-type domain-containing protein</fullName>
    </recommendedName>
</protein>
<feature type="domain" description="PPIase cyclophilin-type" evidence="1">
    <location>
        <begin position="23"/>
        <end position="74"/>
    </location>
</feature>
<dbReference type="InterPro" id="IPR029000">
    <property type="entry name" value="Cyclophilin-like_dom_sf"/>
</dbReference>
<dbReference type="EMBL" id="NFLC01000027">
    <property type="protein sequence ID" value="OUQ08943.1"/>
    <property type="molecule type" value="Genomic_DNA"/>
</dbReference>
<sequence>MVQNTKAQADLLPRLLLPQNVKQAYLELGGLPEPDGRYTVFGQVYQGLEIVSVIAAQPTNSEDVPIEPVFIRQINFEKTS</sequence>
<dbReference type="GO" id="GO:0003755">
    <property type="term" value="F:peptidyl-prolyl cis-trans isomerase activity"/>
    <property type="evidence" value="ECO:0007669"/>
    <property type="project" value="InterPro"/>
</dbReference>
<comment type="caution">
    <text evidence="2">The sequence shown here is derived from an EMBL/GenBank/DDBJ whole genome shotgun (WGS) entry which is preliminary data.</text>
</comment>
<dbReference type="InterPro" id="IPR002130">
    <property type="entry name" value="Cyclophilin-type_PPIase_dom"/>
</dbReference>
<dbReference type="Pfam" id="PF00160">
    <property type="entry name" value="Pro_isomerase"/>
    <property type="match status" value="1"/>
</dbReference>
<name>A0A1Y4QXH4_9ENTE</name>
<organism evidence="2 3">
    <name type="scientific">Enterococcus cecorum</name>
    <dbReference type="NCBI Taxonomy" id="44008"/>
    <lineage>
        <taxon>Bacteria</taxon>
        <taxon>Bacillati</taxon>
        <taxon>Bacillota</taxon>
        <taxon>Bacilli</taxon>
        <taxon>Lactobacillales</taxon>
        <taxon>Enterococcaceae</taxon>
        <taxon>Enterococcus</taxon>
    </lineage>
</organism>
<evidence type="ECO:0000313" key="2">
    <source>
        <dbReference type="EMBL" id="OUQ08943.1"/>
    </source>
</evidence>
<dbReference type="Proteomes" id="UP000196074">
    <property type="component" value="Unassembled WGS sequence"/>
</dbReference>
<reference evidence="3" key="1">
    <citation type="submission" date="2017-04" db="EMBL/GenBank/DDBJ databases">
        <title>Function of individual gut microbiota members based on whole genome sequencing of pure cultures obtained from chicken caecum.</title>
        <authorList>
            <person name="Medvecky M."/>
            <person name="Cejkova D."/>
            <person name="Polansky O."/>
            <person name="Karasova D."/>
            <person name="Kubasova T."/>
            <person name="Cizek A."/>
            <person name="Rychlik I."/>
        </authorList>
    </citation>
    <scope>NUCLEOTIDE SEQUENCE [LARGE SCALE GENOMIC DNA]</scope>
    <source>
        <strain evidence="3">An144</strain>
    </source>
</reference>
<evidence type="ECO:0000313" key="3">
    <source>
        <dbReference type="Proteomes" id="UP000196074"/>
    </source>
</evidence>